<dbReference type="EMBL" id="SBII01000001">
    <property type="protein sequence ID" value="RWX03375.1"/>
    <property type="molecule type" value="Genomic_DNA"/>
</dbReference>
<dbReference type="RefSeq" id="WP_128387931.1">
    <property type="nucleotide sequence ID" value="NZ_SBII01000001.1"/>
</dbReference>
<dbReference type="AlphaFoldDB" id="A0A444HEG1"/>
<protein>
    <recommendedName>
        <fullName evidence="3">Phage virion morphogenesis protein</fullName>
    </recommendedName>
</protein>
<sequence>MHNNNAVELDKLRRKYEAFRARIPQQIAITAVNFFKRNFDREGFVDQPFQKWKPLKNPRDRGRKILTKSGRLKRGLKKLQVSRNKVIVGIGNDIKYAQLQNDGGRIPITPKMRRYFWAMFKQTGNEYYKGLALTKKTHIDIPKRQFIGDSKAIVVTIDRLIVKELKRSLG</sequence>
<accession>A0A444HEG1</accession>
<proteinExistence type="predicted"/>
<evidence type="ECO:0000313" key="1">
    <source>
        <dbReference type="EMBL" id="RWX03375.1"/>
    </source>
</evidence>
<dbReference type="OrthoDB" id="964176at2"/>
<gene>
    <name evidence="1" type="ORF">EPI11_00150</name>
</gene>
<evidence type="ECO:0008006" key="3">
    <source>
        <dbReference type="Google" id="ProtNLM"/>
    </source>
</evidence>
<evidence type="ECO:0000313" key="2">
    <source>
        <dbReference type="Proteomes" id="UP000287527"/>
    </source>
</evidence>
<comment type="caution">
    <text evidence="1">The sequence shown here is derived from an EMBL/GenBank/DDBJ whole genome shotgun (WGS) entry which is preliminary data.</text>
</comment>
<dbReference type="Proteomes" id="UP000287527">
    <property type="component" value="Unassembled WGS sequence"/>
</dbReference>
<organism evidence="1 2">
    <name type="scientific">Flavobacterium cerinum</name>
    <dbReference type="NCBI Taxonomy" id="2502784"/>
    <lineage>
        <taxon>Bacteria</taxon>
        <taxon>Pseudomonadati</taxon>
        <taxon>Bacteroidota</taxon>
        <taxon>Flavobacteriia</taxon>
        <taxon>Flavobacteriales</taxon>
        <taxon>Flavobacteriaceae</taxon>
        <taxon>Flavobacterium</taxon>
    </lineage>
</organism>
<dbReference type="Pfam" id="PF05069">
    <property type="entry name" value="Phage_tail_S"/>
    <property type="match status" value="1"/>
</dbReference>
<keyword evidence="2" id="KW-1185">Reference proteome</keyword>
<dbReference type="InterPro" id="IPR006522">
    <property type="entry name" value="Phage_virion_morphogenesis"/>
</dbReference>
<reference evidence="1 2" key="1">
    <citation type="submission" date="2019-01" db="EMBL/GenBank/DDBJ databases">
        <title>Flavobacterium sp. nov.,isolated from freshwater.</title>
        <authorList>
            <person name="Zhang R."/>
            <person name="Du Z.-J."/>
        </authorList>
    </citation>
    <scope>NUCLEOTIDE SEQUENCE [LARGE SCALE GENOMIC DNA]</scope>
    <source>
        <strain evidence="1 2">1E403</strain>
    </source>
</reference>
<name>A0A444HEG1_9FLAO</name>